<proteinExistence type="predicted"/>
<dbReference type="EMBL" id="GGMS01016014">
    <property type="protein sequence ID" value="MBY85217.1"/>
    <property type="molecule type" value="Transcribed_RNA"/>
</dbReference>
<gene>
    <name evidence="1" type="ORF">g.167669</name>
</gene>
<name>A0A2S2R599_9HEMI</name>
<dbReference type="AlphaFoldDB" id="A0A2S2R599"/>
<dbReference type="OrthoDB" id="6606864at2759"/>
<protein>
    <submittedName>
        <fullName evidence="1">Uncharacterized protein</fullName>
    </submittedName>
</protein>
<evidence type="ECO:0000313" key="1">
    <source>
        <dbReference type="EMBL" id="MBY85217.1"/>
    </source>
</evidence>
<organism evidence="1">
    <name type="scientific">Sipha flava</name>
    <name type="common">yellow sugarcane aphid</name>
    <dbReference type="NCBI Taxonomy" id="143950"/>
    <lineage>
        <taxon>Eukaryota</taxon>
        <taxon>Metazoa</taxon>
        <taxon>Ecdysozoa</taxon>
        <taxon>Arthropoda</taxon>
        <taxon>Hexapoda</taxon>
        <taxon>Insecta</taxon>
        <taxon>Pterygota</taxon>
        <taxon>Neoptera</taxon>
        <taxon>Paraneoptera</taxon>
        <taxon>Hemiptera</taxon>
        <taxon>Sternorrhyncha</taxon>
        <taxon>Aphidomorpha</taxon>
        <taxon>Aphidoidea</taxon>
        <taxon>Aphididae</taxon>
        <taxon>Sipha</taxon>
    </lineage>
</organism>
<accession>A0A2S2R599</accession>
<sequence length="216" mass="24212">MVSSLERYKPVKLEGRPLVLTKEGKLQVSRPRHIHSAIAGAKKYLKPELLQPLLGQLDGSVNVPEGGSVTLSRVFLNEYLQAFGSVPDIVVWSGSTDKTILKRLKLPNIRKILNLQAKGDKWGNFALTLEDMLKNNKIIHTINLGQVNKRGNMLGLAEAHNQIFNDQHTITHCHDPITDVILTRCIFNIVINSMGSLKLFRYCRKGKVLNNTSNIK</sequence>
<reference evidence="1" key="1">
    <citation type="submission" date="2018-04" db="EMBL/GenBank/DDBJ databases">
        <title>Transcriptome assembly of Sipha flava.</title>
        <authorList>
            <person name="Scully E.D."/>
            <person name="Geib S.M."/>
            <person name="Palmer N.A."/>
            <person name="Koch K."/>
            <person name="Bradshaw J."/>
            <person name="Heng-Moss T."/>
            <person name="Sarath G."/>
        </authorList>
    </citation>
    <scope>NUCLEOTIDE SEQUENCE</scope>
</reference>